<dbReference type="EnsemblPlants" id="Pp3c20_18489V3.1">
    <property type="protein sequence ID" value="PAC:32947774.CDS.1"/>
    <property type="gene ID" value="Pp3c20_18489"/>
</dbReference>
<dbReference type="InParanoid" id="A0A2K1IVR1"/>
<dbReference type="Proteomes" id="UP000006727">
    <property type="component" value="Chromosome 20"/>
</dbReference>
<reference evidence="1 3" key="2">
    <citation type="journal article" date="2018" name="Plant J.">
        <title>The Physcomitrella patens chromosome-scale assembly reveals moss genome structure and evolution.</title>
        <authorList>
            <person name="Lang D."/>
            <person name="Ullrich K.K."/>
            <person name="Murat F."/>
            <person name="Fuchs J."/>
            <person name="Jenkins J."/>
            <person name="Haas F.B."/>
            <person name="Piednoel M."/>
            <person name="Gundlach H."/>
            <person name="Van Bel M."/>
            <person name="Meyberg R."/>
            <person name="Vives C."/>
            <person name="Morata J."/>
            <person name="Symeonidi A."/>
            <person name="Hiss M."/>
            <person name="Muchero W."/>
            <person name="Kamisugi Y."/>
            <person name="Saleh O."/>
            <person name="Blanc G."/>
            <person name="Decker E.L."/>
            <person name="van Gessel N."/>
            <person name="Grimwood J."/>
            <person name="Hayes R.D."/>
            <person name="Graham S.W."/>
            <person name="Gunter L.E."/>
            <person name="McDaniel S.F."/>
            <person name="Hoernstein S.N.W."/>
            <person name="Larsson A."/>
            <person name="Li F.W."/>
            <person name="Perroud P.F."/>
            <person name="Phillips J."/>
            <person name="Ranjan P."/>
            <person name="Rokshar D.S."/>
            <person name="Rothfels C.J."/>
            <person name="Schneider L."/>
            <person name="Shu S."/>
            <person name="Stevenson D.W."/>
            <person name="Thummler F."/>
            <person name="Tillich M."/>
            <person name="Villarreal Aguilar J.C."/>
            <person name="Widiez T."/>
            <person name="Wong G.K."/>
            <person name="Wymore A."/>
            <person name="Zhang Y."/>
            <person name="Zimmer A.D."/>
            <person name="Quatrano R.S."/>
            <person name="Mayer K.F.X."/>
            <person name="Goodstein D."/>
            <person name="Casacuberta J.M."/>
            <person name="Vandepoele K."/>
            <person name="Reski R."/>
            <person name="Cuming A.C."/>
            <person name="Tuskan G.A."/>
            <person name="Maumus F."/>
            <person name="Salse J."/>
            <person name="Schmutz J."/>
            <person name="Rensing S.A."/>
        </authorList>
    </citation>
    <scope>NUCLEOTIDE SEQUENCE [LARGE SCALE GENOMIC DNA]</scope>
    <source>
        <strain evidence="2 3">cv. Gransden 2004</strain>
    </source>
</reference>
<dbReference type="EMBL" id="ABEU02000020">
    <property type="protein sequence ID" value="PNR33364.1"/>
    <property type="molecule type" value="Genomic_DNA"/>
</dbReference>
<proteinExistence type="predicted"/>
<evidence type="ECO:0000313" key="3">
    <source>
        <dbReference type="Proteomes" id="UP000006727"/>
    </source>
</evidence>
<keyword evidence="3" id="KW-1185">Reference proteome</keyword>
<dbReference type="Gramene" id="Pp3c20_18489V3.1">
    <property type="protein sequence ID" value="PAC:32947774.CDS.1"/>
    <property type="gene ID" value="Pp3c20_18489"/>
</dbReference>
<name>A0A2K1IVR1_PHYPA</name>
<reference evidence="2" key="3">
    <citation type="submission" date="2020-12" db="UniProtKB">
        <authorList>
            <consortium name="EnsemblPlants"/>
        </authorList>
    </citation>
    <scope>IDENTIFICATION</scope>
</reference>
<evidence type="ECO:0000313" key="2">
    <source>
        <dbReference type="EnsemblPlants" id="PAC:32947774.CDS.1"/>
    </source>
</evidence>
<protein>
    <submittedName>
        <fullName evidence="1 2">Uncharacterized protein</fullName>
    </submittedName>
</protein>
<evidence type="ECO:0000313" key="1">
    <source>
        <dbReference type="EMBL" id="PNR33364.1"/>
    </source>
</evidence>
<dbReference type="PaxDb" id="3218-PP1S44_336V6.1"/>
<gene>
    <name evidence="1" type="ORF">PHYPA_025308</name>
</gene>
<dbReference type="AlphaFoldDB" id="A0A2K1IVR1"/>
<reference evidence="1 3" key="1">
    <citation type="journal article" date="2008" name="Science">
        <title>The Physcomitrella genome reveals evolutionary insights into the conquest of land by plants.</title>
        <authorList>
            <person name="Rensing S."/>
            <person name="Lang D."/>
            <person name="Zimmer A."/>
            <person name="Terry A."/>
            <person name="Salamov A."/>
            <person name="Shapiro H."/>
            <person name="Nishiyama T."/>
            <person name="Perroud P.-F."/>
            <person name="Lindquist E."/>
            <person name="Kamisugi Y."/>
            <person name="Tanahashi T."/>
            <person name="Sakakibara K."/>
            <person name="Fujita T."/>
            <person name="Oishi K."/>
            <person name="Shin-I T."/>
            <person name="Kuroki Y."/>
            <person name="Toyoda A."/>
            <person name="Suzuki Y."/>
            <person name="Hashimoto A."/>
            <person name="Yamaguchi K."/>
            <person name="Sugano A."/>
            <person name="Kohara Y."/>
            <person name="Fujiyama A."/>
            <person name="Anterola A."/>
            <person name="Aoki S."/>
            <person name="Ashton N."/>
            <person name="Barbazuk W.B."/>
            <person name="Barker E."/>
            <person name="Bennetzen J."/>
            <person name="Bezanilla M."/>
            <person name="Blankenship R."/>
            <person name="Cho S.H."/>
            <person name="Dutcher S."/>
            <person name="Estelle M."/>
            <person name="Fawcett J.A."/>
            <person name="Gundlach H."/>
            <person name="Hanada K."/>
            <person name="Heyl A."/>
            <person name="Hicks K.A."/>
            <person name="Hugh J."/>
            <person name="Lohr M."/>
            <person name="Mayer K."/>
            <person name="Melkozernov A."/>
            <person name="Murata T."/>
            <person name="Nelson D."/>
            <person name="Pils B."/>
            <person name="Prigge M."/>
            <person name="Reiss B."/>
            <person name="Renner T."/>
            <person name="Rombauts S."/>
            <person name="Rushton P."/>
            <person name="Sanderfoot A."/>
            <person name="Schween G."/>
            <person name="Shiu S.-H."/>
            <person name="Stueber K."/>
            <person name="Theodoulou F.L."/>
            <person name="Tu H."/>
            <person name="Van de Peer Y."/>
            <person name="Verrier P.J."/>
            <person name="Waters E."/>
            <person name="Wood A."/>
            <person name="Yang L."/>
            <person name="Cove D."/>
            <person name="Cuming A."/>
            <person name="Hasebe M."/>
            <person name="Lucas S."/>
            <person name="Mishler D.B."/>
            <person name="Reski R."/>
            <person name="Grigoriev I."/>
            <person name="Quatrano R.S."/>
            <person name="Boore J.L."/>
        </authorList>
    </citation>
    <scope>NUCLEOTIDE SEQUENCE [LARGE SCALE GENOMIC DNA]</scope>
    <source>
        <strain evidence="2 3">cv. Gransden 2004</strain>
    </source>
</reference>
<accession>A0A2K1IVR1</accession>
<organism evidence="1">
    <name type="scientific">Physcomitrium patens</name>
    <name type="common">Spreading-leaved earth moss</name>
    <name type="synonym">Physcomitrella patens</name>
    <dbReference type="NCBI Taxonomy" id="3218"/>
    <lineage>
        <taxon>Eukaryota</taxon>
        <taxon>Viridiplantae</taxon>
        <taxon>Streptophyta</taxon>
        <taxon>Embryophyta</taxon>
        <taxon>Bryophyta</taxon>
        <taxon>Bryophytina</taxon>
        <taxon>Bryopsida</taxon>
        <taxon>Funariidae</taxon>
        <taxon>Funariales</taxon>
        <taxon>Funariaceae</taxon>
        <taxon>Physcomitrium</taxon>
    </lineage>
</organism>
<sequence length="281" mass="31257">MNRKMCHKSKKTHHKSQSPILILHLESVNVPETYSRKAVKAIVAVTEEPAAMEGIQRHGHFVSFSGSKSSSSTTTKPMDRRLLHAPIHSSSKYLNHLDVSTKAFSPSQCSLMTARSEPVVHLQLVYTDSLNMTLSSPVSTSGGLRGRRWQWTHLTEQQNTTMKLTFGIFGNLRDPCNEPPLAVAPMHAHQPKLVIGHVQGREIHGKIDVPRGKGTSTVVGHCKWDLVMTWAPCPRWQDDTCESDNFRAELSPDVVGLSSGSIAIIATRMGSIIQREREKRK</sequence>